<dbReference type="EMBL" id="AP023359">
    <property type="protein sequence ID" value="BCJ69656.1"/>
    <property type="molecule type" value="Genomic_DNA"/>
</dbReference>
<evidence type="ECO:0000313" key="2">
    <source>
        <dbReference type="Proteomes" id="UP000680866"/>
    </source>
</evidence>
<gene>
    <name evidence="1" type="ORF">Prubr_66770</name>
</gene>
<name>A0A810N8C3_9ACTN</name>
<proteinExistence type="predicted"/>
<organism evidence="1 2">
    <name type="scientific">Polymorphospora rubra</name>
    <dbReference type="NCBI Taxonomy" id="338584"/>
    <lineage>
        <taxon>Bacteria</taxon>
        <taxon>Bacillati</taxon>
        <taxon>Actinomycetota</taxon>
        <taxon>Actinomycetes</taxon>
        <taxon>Micromonosporales</taxon>
        <taxon>Micromonosporaceae</taxon>
        <taxon>Polymorphospora</taxon>
    </lineage>
</organism>
<accession>A0A810N8C3</accession>
<keyword evidence="2" id="KW-1185">Reference proteome</keyword>
<evidence type="ECO:0000313" key="1">
    <source>
        <dbReference type="EMBL" id="BCJ69656.1"/>
    </source>
</evidence>
<dbReference type="Proteomes" id="UP000680866">
    <property type="component" value="Chromosome"/>
</dbReference>
<reference evidence="1" key="1">
    <citation type="submission" date="2020-08" db="EMBL/GenBank/DDBJ databases">
        <title>Whole genome shotgun sequence of Polymorphospora rubra NBRC 101157.</title>
        <authorList>
            <person name="Komaki H."/>
            <person name="Tamura T."/>
        </authorList>
    </citation>
    <scope>NUCLEOTIDE SEQUENCE</scope>
    <source>
        <strain evidence="1">NBRC 101157</strain>
    </source>
</reference>
<dbReference type="AlphaFoldDB" id="A0A810N8C3"/>
<dbReference type="KEGG" id="pry:Prubr_66770"/>
<protein>
    <submittedName>
        <fullName evidence="1">Uncharacterized protein</fullName>
    </submittedName>
</protein>
<sequence length="80" mass="9179">MLHTQLGAYTPVIKRRIDEFVVESGGEDAFVVNLVAVLTRELRLHHELPDGPLRESRLSLIEAAWDQARDRLHQRAGRRP</sequence>